<dbReference type="SUPFAM" id="SSF48498">
    <property type="entry name" value="Tetracyclin repressor-like, C-terminal domain"/>
    <property type="match status" value="1"/>
</dbReference>
<dbReference type="GO" id="GO:0003700">
    <property type="term" value="F:DNA-binding transcription factor activity"/>
    <property type="evidence" value="ECO:0007669"/>
    <property type="project" value="TreeGrafter"/>
</dbReference>
<evidence type="ECO:0000313" key="7">
    <source>
        <dbReference type="Proteomes" id="UP000552644"/>
    </source>
</evidence>
<dbReference type="PROSITE" id="PS50977">
    <property type="entry name" value="HTH_TETR_2"/>
    <property type="match status" value="1"/>
</dbReference>
<dbReference type="PANTHER" id="PTHR30055">
    <property type="entry name" value="HTH-TYPE TRANSCRIPTIONAL REGULATOR RUTR"/>
    <property type="match status" value="1"/>
</dbReference>
<dbReference type="InterPro" id="IPR036271">
    <property type="entry name" value="Tet_transcr_reg_TetR-rel_C_sf"/>
</dbReference>
<evidence type="ECO:0000259" key="5">
    <source>
        <dbReference type="PROSITE" id="PS50977"/>
    </source>
</evidence>
<comment type="caution">
    <text evidence="6">The sequence shown here is derived from an EMBL/GenBank/DDBJ whole genome shotgun (WGS) entry which is preliminary data.</text>
</comment>
<dbReference type="Proteomes" id="UP000552644">
    <property type="component" value="Unassembled WGS sequence"/>
</dbReference>
<keyword evidence="1" id="KW-0805">Transcription regulation</keyword>
<dbReference type="Pfam" id="PF16859">
    <property type="entry name" value="TetR_C_11"/>
    <property type="match status" value="1"/>
</dbReference>
<dbReference type="InterPro" id="IPR001647">
    <property type="entry name" value="HTH_TetR"/>
</dbReference>
<reference evidence="6 7" key="1">
    <citation type="submission" date="2020-08" db="EMBL/GenBank/DDBJ databases">
        <title>Genomic Encyclopedia of Type Strains, Phase III (KMG-III): the genomes of soil and plant-associated and newly described type strains.</title>
        <authorList>
            <person name="Whitman W."/>
        </authorList>
    </citation>
    <scope>NUCLEOTIDE SEQUENCE [LARGE SCALE GENOMIC DNA]</scope>
    <source>
        <strain evidence="6 7">CECT 8840</strain>
    </source>
</reference>
<evidence type="ECO:0000256" key="1">
    <source>
        <dbReference type="ARBA" id="ARBA00023015"/>
    </source>
</evidence>
<evidence type="ECO:0000256" key="4">
    <source>
        <dbReference type="PROSITE-ProRule" id="PRU00335"/>
    </source>
</evidence>
<evidence type="ECO:0000256" key="3">
    <source>
        <dbReference type="ARBA" id="ARBA00023163"/>
    </source>
</evidence>
<keyword evidence="2 4" id="KW-0238">DNA-binding</keyword>
<evidence type="ECO:0000256" key="2">
    <source>
        <dbReference type="ARBA" id="ARBA00023125"/>
    </source>
</evidence>
<dbReference type="InterPro" id="IPR011075">
    <property type="entry name" value="TetR_C"/>
</dbReference>
<dbReference type="PANTHER" id="PTHR30055:SF148">
    <property type="entry name" value="TETR-FAMILY TRANSCRIPTIONAL REGULATOR"/>
    <property type="match status" value="1"/>
</dbReference>
<accession>A0A7W7VL89</accession>
<dbReference type="SUPFAM" id="SSF46689">
    <property type="entry name" value="Homeodomain-like"/>
    <property type="match status" value="1"/>
</dbReference>
<organism evidence="6 7">
    <name type="scientific">Streptosporangium saharense</name>
    <dbReference type="NCBI Taxonomy" id="1706840"/>
    <lineage>
        <taxon>Bacteria</taxon>
        <taxon>Bacillati</taxon>
        <taxon>Actinomycetota</taxon>
        <taxon>Actinomycetes</taxon>
        <taxon>Streptosporangiales</taxon>
        <taxon>Streptosporangiaceae</taxon>
        <taxon>Streptosporangium</taxon>
    </lineage>
</organism>
<dbReference type="AlphaFoldDB" id="A0A7W7VL89"/>
<dbReference type="EMBL" id="JACHJP010000001">
    <property type="protein sequence ID" value="MBB4914144.1"/>
    <property type="molecule type" value="Genomic_DNA"/>
</dbReference>
<dbReference type="Gene3D" id="1.10.357.10">
    <property type="entry name" value="Tetracycline Repressor, domain 2"/>
    <property type="match status" value="1"/>
</dbReference>
<dbReference type="GO" id="GO:0000976">
    <property type="term" value="F:transcription cis-regulatory region binding"/>
    <property type="evidence" value="ECO:0007669"/>
    <property type="project" value="TreeGrafter"/>
</dbReference>
<proteinExistence type="predicted"/>
<sequence>MQPAQRPGGRTARVRTAVHEAVLDLLREDKWDDLSIAVVAERSGVHQATIYRRWGTLNALVDDVVVERLSQGSPVPDTGTLRGDLEAYALQVAEDVAGPLGSLYLRAAMIGSRGPEGETFLIERGVQLQNMLDRAAGRGERPPTLLELMEVVIAPLYYHAMFFNRPAGPDHARTLVDRLLSLNPQIRP</sequence>
<evidence type="ECO:0000313" key="6">
    <source>
        <dbReference type="EMBL" id="MBB4914144.1"/>
    </source>
</evidence>
<feature type="domain" description="HTH tetR-type" evidence="5">
    <location>
        <begin position="12"/>
        <end position="72"/>
    </location>
</feature>
<gene>
    <name evidence="6" type="ORF">FHS44_001216</name>
</gene>
<protein>
    <submittedName>
        <fullName evidence="6">AcrR family transcriptional regulator</fullName>
    </submittedName>
</protein>
<keyword evidence="3" id="KW-0804">Transcription</keyword>
<dbReference type="Gene3D" id="1.10.10.60">
    <property type="entry name" value="Homeodomain-like"/>
    <property type="match status" value="1"/>
</dbReference>
<dbReference type="InterPro" id="IPR009057">
    <property type="entry name" value="Homeodomain-like_sf"/>
</dbReference>
<dbReference type="InterPro" id="IPR050109">
    <property type="entry name" value="HTH-type_TetR-like_transc_reg"/>
</dbReference>
<name>A0A7W7VL89_9ACTN</name>
<keyword evidence="7" id="KW-1185">Reference proteome</keyword>
<feature type="DNA-binding region" description="H-T-H motif" evidence="4">
    <location>
        <begin position="35"/>
        <end position="54"/>
    </location>
</feature>
<dbReference type="RefSeq" id="WP_184712832.1">
    <property type="nucleotide sequence ID" value="NZ_JACHJP010000001.1"/>
</dbReference>